<dbReference type="InterPro" id="IPR029058">
    <property type="entry name" value="AB_hydrolase_fold"/>
</dbReference>
<dbReference type="EMBL" id="JACOFX010000010">
    <property type="protein sequence ID" value="MBC3909449.1"/>
    <property type="molecule type" value="Genomic_DNA"/>
</dbReference>
<dbReference type="RefSeq" id="WP_186954981.1">
    <property type="nucleotide sequence ID" value="NZ_JACOFX010000010.1"/>
</dbReference>
<dbReference type="GO" id="GO:0016787">
    <property type="term" value="F:hydrolase activity"/>
    <property type="evidence" value="ECO:0007669"/>
    <property type="project" value="UniProtKB-KW"/>
</dbReference>
<dbReference type="SUPFAM" id="SSF53474">
    <property type="entry name" value="alpha/beta-Hydrolases"/>
    <property type="match status" value="2"/>
</dbReference>
<dbReference type="PANTHER" id="PTHR43265">
    <property type="entry name" value="ESTERASE ESTD"/>
    <property type="match status" value="1"/>
</dbReference>
<feature type="domain" description="Serine aminopeptidase S33" evidence="1">
    <location>
        <begin position="345"/>
        <end position="444"/>
    </location>
</feature>
<dbReference type="Pfam" id="PF12146">
    <property type="entry name" value="Hydrolase_4"/>
    <property type="match status" value="2"/>
</dbReference>
<dbReference type="InterPro" id="IPR053145">
    <property type="entry name" value="AB_hydrolase_Est10"/>
</dbReference>
<protein>
    <submittedName>
        <fullName evidence="2">Alpha/beta hydrolase</fullName>
    </submittedName>
</protein>
<proteinExistence type="predicted"/>
<evidence type="ECO:0000259" key="1">
    <source>
        <dbReference type="Pfam" id="PF12146"/>
    </source>
</evidence>
<reference evidence="2 3" key="1">
    <citation type="submission" date="2020-08" db="EMBL/GenBank/DDBJ databases">
        <title>Novel species isolated from subtropical streams in China.</title>
        <authorList>
            <person name="Lu H."/>
        </authorList>
    </citation>
    <scope>NUCLEOTIDE SEQUENCE [LARGE SCALE GENOMIC DNA]</scope>
    <source>
        <strain evidence="2 3">NL8W</strain>
    </source>
</reference>
<evidence type="ECO:0000313" key="2">
    <source>
        <dbReference type="EMBL" id="MBC3909449.1"/>
    </source>
</evidence>
<organism evidence="2 3">
    <name type="scientific">Undibacterium umbellatum</name>
    <dbReference type="NCBI Taxonomy" id="2762300"/>
    <lineage>
        <taxon>Bacteria</taxon>
        <taxon>Pseudomonadati</taxon>
        <taxon>Pseudomonadota</taxon>
        <taxon>Betaproteobacteria</taxon>
        <taxon>Burkholderiales</taxon>
        <taxon>Oxalobacteraceae</taxon>
        <taxon>Undibacterium</taxon>
    </lineage>
</organism>
<gene>
    <name evidence="2" type="ORF">H8L47_17960</name>
</gene>
<sequence>MATQQYPSKDILFTPQAFWFGDAAAPMLGWYHPARVRDAGGSRQCGVVLCPPFGHEYMVSYLSYKHLAIHLAKAGFDVCFFDYNNSGDAVDVDGGDRVALWQENIRQAARQLRQMAGVEHIALFGLRLGALLAGTVAAEIDAKALMLMAPVISGRAYAREMLVLRSMSSLKAEVDPDQTIDPNHVTTDDELTGYEFTAATRSSLGKLDLSKLPAPAMPVFLQQRDDITGQDDKLVQAWHHHDHALHLSALPGYSAMMREDAHDTVVPAAIWQAMSGWLGRYFPLHETGSRVLPVNRHSASIHLGNAVVVEELVEFEGMNGIVSHPSSADARALPCVILCNIGANHRVGNHRLYVTLARNLASQGFYVLRFDKSGIGYSRATPDEKENDVHADSGVDDLSSAMYFMQGKYHSPSFVMTGLCSGAYMAYLSALRDERVTGLVLINQLTYRWREGDTIEARKKATIKSTHFYVQALAKGDTWKRVIKGQVDFRQIGGNLLRRVGKRLRTHWQLLSTYLMHNNLFLGHVVRNFQDLEARGTELVLIYEASDTAVDVMTEQFGRHAKLLGKSERICLKFFNGADHTFTPRWSQLALVDFIGKQLLHRFSHRLPDQTTASIAPVRVRLEEEPVSADAAK</sequence>
<evidence type="ECO:0000313" key="3">
    <source>
        <dbReference type="Proteomes" id="UP000646911"/>
    </source>
</evidence>
<name>A0ABR6ZCU5_9BURK</name>
<keyword evidence="2" id="KW-0378">Hydrolase</keyword>
<feature type="domain" description="Serine aminopeptidase S33" evidence="1">
    <location>
        <begin position="59"/>
        <end position="190"/>
    </location>
</feature>
<dbReference type="Gene3D" id="3.40.50.1820">
    <property type="entry name" value="alpha/beta hydrolase"/>
    <property type="match status" value="2"/>
</dbReference>
<accession>A0ABR6ZCU5</accession>
<dbReference type="InterPro" id="IPR022742">
    <property type="entry name" value="Hydrolase_4"/>
</dbReference>
<keyword evidence="3" id="KW-1185">Reference proteome</keyword>
<dbReference type="PANTHER" id="PTHR43265:SF1">
    <property type="entry name" value="ESTERASE ESTD"/>
    <property type="match status" value="1"/>
</dbReference>
<comment type="caution">
    <text evidence="2">The sequence shown here is derived from an EMBL/GenBank/DDBJ whole genome shotgun (WGS) entry which is preliminary data.</text>
</comment>
<dbReference type="Proteomes" id="UP000646911">
    <property type="component" value="Unassembled WGS sequence"/>
</dbReference>